<name>A0A9Q8YBG0_ENSAD</name>
<dbReference type="Proteomes" id="UP001055460">
    <property type="component" value="Chromosome"/>
</dbReference>
<accession>A0A9Q8YBG0</accession>
<dbReference type="EMBL" id="CP098807">
    <property type="protein sequence ID" value="USJ24732.1"/>
    <property type="molecule type" value="Genomic_DNA"/>
</dbReference>
<evidence type="ECO:0000256" key="1">
    <source>
        <dbReference type="SAM" id="MobiDB-lite"/>
    </source>
</evidence>
<organism evidence="2 3">
    <name type="scientific">Ensifer adhaerens</name>
    <name type="common">Sinorhizobium morelense</name>
    <dbReference type="NCBI Taxonomy" id="106592"/>
    <lineage>
        <taxon>Bacteria</taxon>
        <taxon>Pseudomonadati</taxon>
        <taxon>Pseudomonadota</taxon>
        <taxon>Alphaproteobacteria</taxon>
        <taxon>Hyphomicrobiales</taxon>
        <taxon>Rhizobiaceae</taxon>
        <taxon>Sinorhizobium/Ensifer group</taxon>
        <taxon>Ensifer</taxon>
    </lineage>
</organism>
<protein>
    <submittedName>
        <fullName evidence="2">Uncharacterized protein</fullName>
    </submittedName>
</protein>
<feature type="region of interest" description="Disordered" evidence="1">
    <location>
        <begin position="205"/>
        <end position="225"/>
    </location>
</feature>
<dbReference type="RefSeq" id="WP_252160531.1">
    <property type="nucleotide sequence ID" value="NZ_CP098807.1"/>
</dbReference>
<proteinExistence type="predicted"/>
<feature type="compositionally biased region" description="Polar residues" evidence="1">
    <location>
        <begin position="215"/>
        <end position="225"/>
    </location>
</feature>
<dbReference type="AlphaFoldDB" id="A0A9Q8YBG0"/>
<evidence type="ECO:0000313" key="2">
    <source>
        <dbReference type="EMBL" id="USJ24732.1"/>
    </source>
</evidence>
<gene>
    <name evidence="2" type="ORF">NE863_07130</name>
</gene>
<reference evidence="2" key="1">
    <citation type="submission" date="2022-06" db="EMBL/GenBank/DDBJ databases">
        <title>Physiological and biochemical characterization and genomic elucidation of a strain of the genus Ensifer adhaerens M8 that combines arsenic oxidation and chromium reduction.</title>
        <authorList>
            <person name="Li X."/>
            <person name="Yu c."/>
        </authorList>
    </citation>
    <scope>NUCLEOTIDE SEQUENCE</scope>
    <source>
        <strain evidence="2">M8</strain>
    </source>
</reference>
<evidence type="ECO:0000313" key="3">
    <source>
        <dbReference type="Proteomes" id="UP001055460"/>
    </source>
</evidence>
<sequence>MVRAVDSATSAYVQARQGVIPRSFVWITAKNRTTGAPESIGFWNGEDTVDVTVMSGETGLPVTRTYHAWGSILSVGQIKRSPEIAIRTVQLVLSQVSAAVQQAFRGYNTRLAPIEIHRGFLDHESHQLIAPPVIQYFGFINKAPIKTPAKGGEGGVAVEVVSHARVLTRTNPAKRSDESQKRRAGDRFRRYSGVAGQWEFWWGEHKGTITPPKAPSNQEQFRGGQ</sequence>